<name>A0AAJ4ZBL8_PANPU</name>
<evidence type="ECO:0000313" key="1">
    <source>
        <dbReference type="EMBL" id="SUA90328.1"/>
    </source>
</evidence>
<accession>A0AAJ4ZBL8</accession>
<dbReference type="EC" id="4.2.1.17" evidence="1"/>
<reference evidence="1 2" key="1">
    <citation type="submission" date="2018-06" db="EMBL/GenBank/DDBJ databases">
        <authorList>
            <consortium name="Pathogen Informatics"/>
            <person name="Doyle S."/>
        </authorList>
    </citation>
    <scope>NUCLEOTIDE SEQUENCE [LARGE SCALE GENOMIC DNA]</scope>
    <source>
        <strain evidence="1 2">NCTC13159</strain>
    </source>
</reference>
<dbReference type="GO" id="GO:0004300">
    <property type="term" value="F:enoyl-CoA hydratase activity"/>
    <property type="evidence" value="ECO:0007669"/>
    <property type="project" value="UniProtKB-EC"/>
</dbReference>
<evidence type="ECO:0000313" key="2">
    <source>
        <dbReference type="Proteomes" id="UP000254589"/>
    </source>
</evidence>
<dbReference type="PANTHER" id="PTHR11941">
    <property type="entry name" value="ENOYL-COA HYDRATASE-RELATED"/>
    <property type="match status" value="1"/>
</dbReference>
<dbReference type="Gene3D" id="3.90.226.10">
    <property type="entry name" value="2-enoyl-CoA Hydratase, Chain A, domain 1"/>
    <property type="match status" value="1"/>
</dbReference>
<dbReference type="AlphaFoldDB" id="A0AAJ4ZBL8"/>
<dbReference type="SUPFAM" id="SSF52096">
    <property type="entry name" value="ClpP/crotonase"/>
    <property type="match status" value="1"/>
</dbReference>
<dbReference type="PANTHER" id="PTHR11941:SF54">
    <property type="entry name" value="ENOYL-COA HYDRATASE, MITOCHONDRIAL"/>
    <property type="match status" value="1"/>
</dbReference>
<sequence length="264" mass="27622">MPKNPMSRTMTLPDSLLISDRGAVRVITMNRPDKRNALNNELTRGLLDALRDADEDPGVHAIVLAGAGQSFCAGADVKEFGGFVAGSGDADADAAQAALRRAHLTTSLHRAFAAIGTPVVGAAQGHAMGGGAGLALACDLLVVGESLRLGYPELKHGIVAAIVMANLVRQVGRKTAFELVSTGDTMDASRALALGIANRASPDDTLVDEAVALAQRLADYDPVAMAATKRLFHRVADLPLAQAFDVSLDTNLMMRSFPKREAKA</sequence>
<protein>
    <submittedName>
        <fullName evidence="1">Probable enoyl-CoA hydratase echA8</fullName>
        <ecNumber evidence="1">4.2.1.17</ecNumber>
    </submittedName>
</protein>
<dbReference type="InterPro" id="IPR001753">
    <property type="entry name" value="Enoyl-CoA_hydra/iso"/>
</dbReference>
<proteinExistence type="predicted"/>
<dbReference type="EMBL" id="UGSJ01000001">
    <property type="protein sequence ID" value="SUA90328.1"/>
    <property type="molecule type" value="Genomic_DNA"/>
</dbReference>
<dbReference type="Pfam" id="PF00378">
    <property type="entry name" value="ECH_1"/>
    <property type="match status" value="1"/>
</dbReference>
<keyword evidence="1" id="KW-0456">Lyase</keyword>
<dbReference type="Proteomes" id="UP000254589">
    <property type="component" value="Unassembled WGS sequence"/>
</dbReference>
<organism evidence="1 2">
    <name type="scientific">Pandoraea pulmonicola</name>
    <dbReference type="NCBI Taxonomy" id="93221"/>
    <lineage>
        <taxon>Bacteria</taxon>
        <taxon>Pseudomonadati</taxon>
        <taxon>Pseudomonadota</taxon>
        <taxon>Betaproteobacteria</taxon>
        <taxon>Burkholderiales</taxon>
        <taxon>Burkholderiaceae</taxon>
        <taxon>Pandoraea</taxon>
    </lineage>
</organism>
<gene>
    <name evidence="1" type="primary">echA8_8</name>
    <name evidence="1" type="ORF">NCTC13159_01811</name>
</gene>
<comment type="caution">
    <text evidence="1">The sequence shown here is derived from an EMBL/GenBank/DDBJ whole genome shotgun (WGS) entry which is preliminary data.</text>
</comment>
<dbReference type="CDD" id="cd06558">
    <property type="entry name" value="crotonase-like"/>
    <property type="match status" value="1"/>
</dbReference>
<dbReference type="InterPro" id="IPR029045">
    <property type="entry name" value="ClpP/crotonase-like_dom_sf"/>
</dbReference>
<dbReference type="GO" id="GO:0006635">
    <property type="term" value="P:fatty acid beta-oxidation"/>
    <property type="evidence" value="ECO:0007669"/>
    <property type="project" value="TreeGrafter"/>
</dbReference>